<reference evidence="9" key="2">
    <citation type="submission" date="2024-04" db="EMBL/GenBank/DDBJ databases">
        <authorList>
            <person name="Chen Y."/>
            <person name="Shah S."/>
            <person name="Dougan E. K."/>
            <person name="Thang M."/>
            <person name="Chan C."/>
        </authorList>
    </citation>
    <scope>NUCLEOTIDE SEQUENCE [LARGE SCALE GENOMIC DNA]</scope>
</reference>
<evidence type="ECO:0000313" key="9">
    <source>
        <dbReference type="EMBL" id="CAL1138616.1"/>
    </source>
</evidence>
<dbReference type="EMBL" id="CAMXCT010000969">
    <property type="protein sequence ID" value="CAI3985241.1"/>
    <property type="molecule type" value="Genomic_DNA"/>
</dbReference>
<dbReference type="Pfam" id="PF05199">
    <property type="entry name" value="GMC_oxred_C"/>
    <property type="match status" value="1"/>
</dbReference>
<dbReference type="Gene3D" id="3.50.50.60">
    <property type="entry name" value="FAD/NAD(P)-binding domain"/>
    <property type="match status" value="3"/>
</dbReference>
<dbReference type="PROSITE" id="PS00062">
    <property type="entry name" value="ALDOKETO_REDUCTASE_2"/>
    <property type="match status" value="1"/>
</dbReference>
<evidence type="ECO:0000256" key="4">
    <source>
        <dbReference type="ARBA" id="ARBA00022827"/>
    </source>
</evidence>
<dbReference type="InterPro" id="IPR012132">
    <property type="entry name" value="GMC_OxRdtase"/>
</dbReference>
<dbReference type="PRINTS" id="PR00069">
    <property type="entry name" value="ALDKETRDTASE"/>
</dbReference>
<evidence type="ECO:0000313" key="8">
    <source>
        <dbReference type="EMBL" id="CAI3985241.1"/>
    </source>
</evidence>
<evidence type="ECO:0000256" key="3">
    <source>
        <dbReference type="ARBA" id="ARBA00022630"/>
    </source>
</evidence>
<evidence type="ECO:0000259" key="5">
    <source>
        <dbReference type="Pfam" id="PF00248"/>
    </source>
</evidence>
<dbReference type="CDD" id="cd19071">
    <property type="entry name" value="AKR_AKR1-5-like"/>
    <property type="match status" value="1"/>
</dbReference>
<dbReference type="InterPro" id="IPR036812">
    <property type="entry name" value="NAD(P)_OxRdtase_dom_sf"/>
</dbReference>
<organism evidence="8">
    <name type="scientific">Cladocopium goreaui</name>
    <dbReference type="NCBI Taxonomy" id="2562237"/>
    <lineage>
        <taxon>Eukaryota</taxon>
        <taxon>Sar</taxon>
        <taxon>Alveolata</taxon>
        <taxon>Dinophyceae</taxon>
        <taxon>Suessiales</taxon>
        <taxon>Symbiodiniaceae</taxon>
        <taxon>Cladocopium</taxon>
    </lineage>
</organism>
<dbReference type="GO" id="GO:0050660">
    <property type="term" value="F:flavin adenine dinucleotide binding"/>
    <property type="evidence" value="ECO:0007669"/>
    <property type="project" value="InterPro"/>
</dbReference>
<dbReference type="SUPFAM" id="SSF51905">
    <property type="entry name" value="FAD/NAD(P)-binding domain"/>
    <property type="match status" value="1"/>
</dbReference>
<dbReference type="Pfam" id="PF00732">
    <property type="entry name" value="GMC_oxred_N"/>
    <property type="match status" value="2"/>
</dbReference>
<dbReference type="PANTHER" id="PTHR11552">
    <property type="entry name" value="GLUCOSE-METHANOL-CHOLINE GMC OXIDOREDUCTASE"/>
    <property type="match status" value="1"/>
</dbReference>
<evidence type="ECO:0000313" key="11">
    <source>
        <dbReference type="Proteomes" id="UP001152797"/>
    </source>
</evidence>
<sequence length="1075" mass="117646">MALWRLCLLAFCVAEQIPDDECTTGTCSLELHQLRAQKEESKLEVNANTSFTGSCSADDEALMNKFGGGNADGTFPKIVANCGHSAYSFWSGFKRGSMASCIASKTGLSSGCASCFASSGQYGYDHCKIQCLFGSWCSNLCLSCSEGGNEFNENFCCGEQWGLTGNPACWNEEFFYLRCCGLEKFPRKLEEDERWEKIKAGKELEDGGEYDFIIVGAGSAGSVVASRLADAETPDGQPWRVLILEAGSWADAEDAAHPDRATQKKEAWWPAVEANWSLGKEGRTWKYATGRGVGGTASVNSMIYTRGSVSEYEAFGWPTEQVISAFKSLEAPMEAPGFHVSSDFHRPLPQGAFEEEPDEPGCFLTLVSSFVEELPPVFRQLIGAFERIKVPFRVDPHGNVTIHGIGGTWRSMGCGHPRCQPTRTPRVQLAAGRPRSTTYQNLASHLRDSPAHRLQVMTHAYAERIVFEGNKAIGVEVSIAKSPKAVDRRLRFTVKKEVILATGVLATPKLLTLSGIAEPKELERLDVPVVASSPSVSRHFHEHVGLSIVAHTNVPCPDGFHLSEDGETTTHLGNTDQFIGQLYAFLNATNNTPGAAGPLDAEVMLLEGCLEGHLTLTFTIILLQARTRGRLVVQSRNPFASPHLDYKPLSNSDDIQVLANAIRLLYQGVFASSELAPFELGVSPGMEVVADFHKLAQWIRANIYYYSHPTGTARVERPGEPGVVDSQLRVLGARNLRVADTSVFPESPSGHSDAPARLVGEICARSILSQIAKDEKEQLRKSGGLSVQLRGYPVRMPLRGFGTNGFQGDRVKNTLRSFFQLGGRMIDTAVLYENHREIGEALAAGTVPREEVFLVTKVPPTEMGTDETYAAVLRAVKELGTPIDLVLLHWPSNFDKKAPLPPCAATSWRSCRLQAWRGLERAQKEGKVRALGVSNFGVRHLTELLADGPKLHIAVNQVEMHPWWPQLPLQKFCREKHIKLMAYGSLGSSLLGGATLRSPAVVKVAKRVGRSAAQVLLRWAVQQGIAVIPSSSSVERMKANLAILDWDLSAADMQDLKVYPADRMRIFLPDPENAP</sequence>
<dbReference type="SUPFAM" id="SSF51430">
    <property type="entry name" value="NAD(P)-linked oxidoreductase"/>
    <property type="match status" value="1"/>
</dbReference>
<dbReference type="Gene3D" id="3.30.560.10">
    <property type="entry name" value="Glucose Oxidase, domain 3"/>
    <property type="match status" value="1"/>
</dbReference>
<evidence type="ECO:0000313" key="10">
    <source>
        <dbReference type="EMBL" id="CAL4772553.1"/>
    </source>
</evidence>
<feature type="domain" description="NADP-dependent oxidoreductase" evidence="5">
    <location>
        <begin position="801"/>
        <end position="1056"/>
    </location>
</feature>
<dbReference type="InterPro" id="IPR018170">
    <property type="entry name" value="Aldo/ket_reductase_CS"/>
</dbReference>
<dbReference type="Proteomes" id="UP001152797">
    <property type="component" value="Unassembled WGS sequence"/>
</dbReference>
<keyword evidence="11" id="KW-1185">Reference proteome</keyword>
<evidence type="ECO:0000256" key="1">
    <source>
        <dbReference type="ARBA" id="ARBA00001974"/>
    </source>
</evidence>
<feature type="domain" description="Glucose-methanol-choline oxidoreductase N-terminal" evidence="6">
    <location>
        <begin position="210"/>
        <end position="333"/>
    </location>
</feature>
<proteinExistence type="inferred from homology"/>
<keyword evidence="3" id="KW-0285">Flavoprotein</keyword>
<dbReference type="InterPro" id="IPR007867">
    <property type="entry name" value="GMC_OxRtase_C"/>
</dbReference>
<keyword evidence="4" id="KW-0274">FAD</keyword>
<protein>
    <submittedName>
        <fullName evidence="10">9,11-endoperoxide prostaglandin H2 reductase (Prostaglandin F2-alpha synthase)</fullName>
    </submittedName>
</protein>
<reference evidence="8" key="1">
    <citation type="submission" date="2022-10" db="EMBL/GenBank/DDBJ databases">
        <authorList>
            <person name="Chen Y."/>
            <person name="Dougan E. K."/>
            <person name="Chan C."/>
            <person name="Rhodes N."/>
            <person name="Thang M."/>
        </authorList>
    </citation>
    <scope>NUCLEOTIDE SEQUENCE</scope>
</reference>
<dbReference type="GO" id="GO:0016614">
    <property type="term" value="F:oxidoreductase activity, acting on CH-OH group of donors"/>
    <property type="evidence" value="ECO:0007669"/>
    <property type="project" value="InterPro"/>
</dbReference>
<dbReference type="Pfam" id="PF00248">
    <property type="entry name" value="Aldo_ket_red"/>
    <property type="match status" value="1"/>
</dbReference>
<comment type="caution">
    <text evidence="8">The sequence shown here is derived from an EMBL/GenBank/DDBJ whole genome shotgun (WGS) entry which is preliminary data.</text>
</comment>
<dbReference type="InterPro" id="IPR020471">
    <property type="entry name" value="AKR"/>
</dbReference>
<dbReference type="AlphaFoldDB" id="A0A9P1C7K4"/>
<dbReference type="Gene3D" id="3.20.20.100">
    <property type="entry name" value="NADP-dependent oxidoreductase domain"/>
    <property type="match status" value="1"/>
</dbReference>
<comment type="cofactor">
    <cofactor evidence="1">
        <name>FAD</name>
        <dbReference type="ChEBI" id="CHEBI:57692"/>
    </cofactor>
</comment>
<dbReference type="OrthoDB" id="269227at2759"/>
<feature type="domain" description="Glucose-methanol-choline oxidoreductase C-terminal" evidence="7">
    <location>
        <begin position="626"/>
        <end position="756"/>
    </location>
</feature>
<dbReference type="InterPro" id="IPR000172">
    <property type="entry name" value="GMC_OxRdtase_N"/>
</dbReference>
<name>A0A9P1C7K4_9DINO</name>
<dbReference type="SUPFAM" id="SSF54373">
    <property type="entry name" value="FAD-linked reductases, C-terminal domain"/>
    <property type="match status" value="1"/>
</dbReference>
<feature type="domain" description="Glucose-methanol-choline oxidoreductase N-terminal" evidence="6">
    <location>
        <begin position="443"/>
        <end position="544"/>
    </location>
</feature>
<dbReference type="PANTHER" id="PTHR11552:SF147">
    <property type="entry name" value="CHOLINE DEHYDROGENASE, MITOCHONDRIAL"/>
    <property type="match status" value="1"/>
</dbReference>
<accession>A0A9P1C7K4</accession>
<dbReference type="InterPro" id="IPR023210">
    <property type="entry name" value="NADP_OxRdtase_dom"/>
</dbReference>
<gene>
    <name evidence="8" type="ORF">C1SCF055_LOCUS12712</name>
</gene>
<dbReference type="InterPro" id="IPR036188">
    <property type="entry name" value="FAD/NAD-bd_sf"/>
</dbReference>
<dbReference type="EMBL" id="CAMXCT020000969">
    <property type="protein sequence ID" value="CAL1138616.1"/>
    <property type="molecule type" value="Genomic_DNA"/>
</dbReference>
<dbReference type="EMBL" id="CAMXCT030000969">
    <property type="protein sequence ID" value="CAL4772553.1"/>
    <property type="molecule type" value="Genomic_DNA"/>
</dbReference>
<evidence type="ECO:0000259" key="7">
    <source>
        <dbReference type="Pfam" id="PF05199"/>
    </source>
</evidence>
<evidence type="ECO:0000256" key="2">
    <source>
        <dbReference type="ARBA" id="ARBA00010790"/>
    </source>
</evidence>
<evidence type="ECO:0000259" key="6">
    <source>
        <dbReference type="Pfam" id="PF00732"/>
    </source>
</evidence>
<comment type="similarity">
    <text evidence="2">Belongs to the GMC oxidoreductase family.</text>
</comment>